<accession>A0A6B9V9C1</accession>
<gene>
    <name evidence="2" type="ORF">DS421_19g657490</name>
</gene>
<dbReference type="Proteomes" id="UP000464620">
    <property type="component" value="Chromosome B09"/>
</dbReference>
<protein>
    <submittedName>
        <fullName evidence="2">Uncharacterized protein</fullName>
    </submittedName>
</protein>
<evidence type="ECO:0000256" key="1">
    <source>
        <dbReference type="SAM" id="MobiDB-lite"/>
    </source>
</evidence>
<organism evidence="2 3">
    <name type="scientific">Arachis hypogaea</name>
    <name type="common">Peanut</name>
    <dbReference type="NCBI Taxonomy" id="3818"/>
    <lineage>
        <taxon>Eukaryota</taxon>
        <taxon>Viridiplantae</taxon>
        <taxon>Streptophyta</taxon>
        <taxon>Embryophyta</taxon>
        <taxon>Tracheophyta</taxon>
        <taxon>Spermatophyta</taxon>
        <taxon>Magnoliopsida</taxon>
        <taxon>eudicotyledons</taxon>
        <taxon>Gunneridae</taxon>
        <taxon>Pentapetalae</taxon>
        <taxon>rosids</taxon>
        <taxon>fabids</taxon>
        <taxon>Fabales</taxon>
        <taxon>Fabaceae</taxon>
        <taxon>Papilionoideae</taxon>
        <taxon>50 kb inversion clade</taxon>
        <taxon>dalbergioids sensu lato</taxon>
        <taxon>Dalbergieae</taxon>
        <taxon>Pterocarpus clade</taxon>
        <taxon>Arachis</taxon>
    </lineage>
</organism>
<reference evidence="2 3" key="1">
    <citation type="submission" date="2020-01" db="EMBL/GenBank/DDBJ databases">
        <title>Genome sequence of Arachis hypogaea, cultivar Shitouqi.</title>
        <authorList>
            <person name="Zhuang W."/>
            <person name="Chen H."/>
            <person name="Varshney R."/>
            <person name="Wang D."/>
            <person name="Ming R."/>
        </authorList>
    </citation>
    <scope>NUCLEOTIDE SEQUENCE [LARGE SCALE GENOMIC DNA]</scope>
    <source>
        <tissue evidence="2">Young leaf</tissue>
    </source>
</reference>
<evidence type="ECO:0000313" key="3">
    <source>
        <dbReference type="Proteomes" id="UP000464620"/>
    </source>
</evidence>
<dbReference type="EMBL" id="CP031001">
    <property type="protein sequence ID" value="QHN77973.1"/>
    <property type="molecule type" value="Genomic_DNA"/>
</dbReference>
<name>A0A6B9V9C1_ARAHY</name>
<sequence length="173" mass="18297">MMSEGEGKLTSEAGRRCSFTAAGEENTSGKGNWGKRRTKGAVTGKESTCVTAREREIGMSAAAGQGSCVSVTLTAGSGSVTSGTTTGASGYFCRRRKTLPVRALNLVFIRLRFWKLYRLCMWVSVTNAGVRSPLSLEVADGLPPNRFKRPPLFGSAVPSSWLGAEVLVAVNSG</sequence>
<feature type="compositionally biased region" description="Basic and acidic residues" evidence="1">
    <location>
        <begin position="1"/>
        <end position="15"/>
    </location>
</feature>
<feature type="region of interest" description="Disordered" evidence="1">
    <location>
        <begin position="1"/>
        <end position="39"/>
    </location>
</feature>
<evidence type="ECO:0000313" key="2">
    <source>
        <dbReference type="EMBL" id="QHN77973.1"/>
    </source>
</evidence>
<proteinExistence type="predicted"/>
<dbReference type="AlphaFoldDB" id="A0A6B9V9C1"/>